<evidence type="ECO:0008006" key="3">
    <source>
        <dbReference type="Google" id="ProtNLM"/>
    </source>
</evidence>
<dbReference type="Proteomes" id="UP001163846">
    <property type="component" value="Unassembled WGS sequence"/>
</dbReference>
<proteinExistence type="predicted"/>
<dbReference type="Gene3D" id="1.20.1280.50">
    <property type="match status" value="1"/>
</dbReference>
<evidence type="ECO:0000313" key="2">
    <source>
        <dbReference type="Proteomes" id="UP001163846"/>
    </source>
</evidence>
<reference evidence="1" key="1">
    <citation type="submission" date="2022-08" db="EMBL/GenBank/DDBJ databases">
        <authorList>
            <consortium name="DOE Joint Genome Institute"/>
            <person name="Min B."/>
            <person name="Riley R."/>
            <person name="Sierra-Patev S."/>
            <person name="Naranjo-Ortiz M."/>
            <person name="Looney B."/>
            <person name="Konkel Z."/>
            <person name="Slot J.C."/>
            <person name="Sakamoto Y."/>
            <person name="Steenwyk J.L."/>
            <person name="Rokas A."/>
            <person name="Carro J."/>
            <person name="Camarero S."/>
            <person name="Ferreira P."/>
            <person name="Molpeceres G."/>
            <person name="Ruiz-Duenas F.J."/>
            <person name="Serrano A."/>
            <person name="Henrissat B."/>
            <person name="Drula E."/>
            <person name="Hughes K.W."/>
            <person name="Mata J.L."/>
            <person name="Ishikawa N.K."/>
            <person name="Vargas-Isla R."/>
            <person name="Ushijima S."/>
            <person name="Smith C.A."/>
            <person name="Ahrendt S."/>
            <person name="Andreopoulos W."/>
            <person name="He G."/>
            <person name="Labutti K."/>
            <person name="Lipzen A."/>
            <person name="Ng V."/>
            <person name="Sandor L."/>
            <person name="Barry K."/>
            <person name="Martinez A.T."/>
            <person name="Xiao Y."/>
            <person name="Gibbons J.G."/>
            <person name="Terashima K."/>
            <person name="Hibbett D.S."/>
            <person name="Grigoriev I.V."/>
        </authorList>
    </citation>
    <scope>NUCLEOTIDE SEQUENCE</scope>
    <source>
        <strain evidence="1">TFB9207</strain>
    </source>
</reference>
<accession>A0AA38P5C5</accession>
<organism evidence="1 2">
    <name type="scientific">Lentinula raphanica</name>
    <dbReference type="NCBI Taxonomy" id="153919"/>
    <lineage>
        <taxon>Eukaryota</taxon>
        <taxon>Fungi</taxon>
        <taxon>Dikarya</taxon>
        <taxon>Basidiomycota</taxon>
        <taxon>Agaricomycotina</taxon>
        <taxon>Agaricomycetes</taxon>
        <taxon>Agaricomycetidae</taxon>
        <taxon>Agaricales</taxon>
        <taxon>Marasmiineae</taxon>
        <taxon>Omphalotaceae</taxon>
        <taxon>Lentinula</taxon>
    </lineage>
</organism>
<gene>
    <name evidence="1" type="ORF">F5878DRAFT_662977</name>
</gene>
<keyword evidence="2" id="KW-1185">Reference proteome</keyword>
<dbReference type="AlphaFoldDB" id="A0AA38P5C5"/>
<dbReference type="EMBL" id="MU806320">
    <property type="protein sequence ID" value="KAJ3836440.1"/>
    <property type="molecule type" value="Genomic_DNA"/>
</dbReference>
<sequence length="556" mass="62531">MNASSSMSTFNDSTLNSDFLNSSITLGCDSSPSAHNNKSVDFYDIEPLPPAIQALLQSNEAPLHSQSLQSNLHDAQTTLANLDVCLDSLRTEIALLAAKRNQITFTIKSYRNVLHPIRRTPPEVLLEIFSYCVPFVDTTSASAEKIQENNSLNTKLAPWTFGQVCKHWRFIVLECPRLWSSLSLNVDQFLAANLSLGRQIEYRAIDLLSNFLRRSKDCPLTIAIHSLQPFSPIFSLICSHSERWSNVLLSLHAGAFPHLSLIKGRLPKLKNLHLRNLGGWDDRVPAIDAFEYAPNLSVIRASEIPGIATKLLLPWGQLTCCHNMCFTGNERDPITLDNKRILSQAVKLRHAILSCSGHARRLTLTSLTHHTLSSLNIGLFHRRDIELLCQFLDALTLPSLGTLYITASDRETVCHNVQSLVRLVERSKCRLARLRLKGFQTDVDEDPHFRSLLTLVPTLGSLDLDRYPNSLLNALMVKEDDSGPPLLPRLRQLYVFTPSPDMNQKLFIDVVESRVQHSNLNLLATSPQLVWKDAARARLESLDIKILNENLFKSRM</sequence>
<evidence type="ECO:0000313" key="1">
    <source>
        <dbReference type="EMBL" id="KAJ3836440.1"/>
    </source>
</evidence>
<comment type="caution">
    <text evidence="1">The sequence shown here is derived from an EMBL/GenBank/DDBJ whole genome shotgun (WGS) entry which is preliminary data.</text>
</comment>
<name>A0AA38P5C5_9AGAR</name>
<protein>
    <recommendedName>
        <fullName evidence="3">F-box domain-containing protein</fullName>
    </recommendedName>
</protein>